<evidence type="ECO:0008006" key="4">
    <source>
        <dbReference type="Google" id="ProtNLM"/>
    </source>
</evidence>
<keyword evidence="3" id="KW-1185">Reference proteome</keyword>
<evidence type="ECO:0000313" key="3">
    <source>
        <dbReference type="Proteomes" id="UP000627292"/>
    </source>
</evidence>
<reference evidence="2" key="2">
    <citation type="submission" date="2020-09" db="EMBL/GenBank/DDBJ databases">
        <authorList>
            <person name="Sun Q."/>
            <person name="Zhou Y."/>
        </authorList>
    </citation>
    <scope>NUCLEOTIDE SEQUENCE</scope>
    <source>
        <strain evidence="2">CGMCC 1.15290</strain>
    </source>
</reference>
<dbReference type="AlphaFoldDB" id="A0A917IVF2"/>
<feature type="chain" id="PRO_5037525140" description="Erythromycin esterase homolog" evidence="1">
    <location>
        <begin position="23"/>
        <end position="600"/>
    </location>
</feature>
<protein>
    <recommendedName>
        <fullName evidence="4">Erythromycin esterase homolog</fullName>
    </recommendedName>
</protein>
<dbReference type="CDD" id="cd14728">
    <property type="entry name" value="Ere-like"/>
    <property type="match status" value="1"/>
</dbReference>
<dbReference type="Pfam" id="PF05139">
    <property type="entry name" value="Erythro_esteras"/>
    <property type="match status" value="1"/>
</dbReference>
<dbReference type="Gene3D" id="3.40.1660.10">
    <property type="entry name" value="EreA-like (biosynthetic domain)"/>
    <property type="match status" value="1"/>
</dbReference>
<dbReference type="SUPFAM" id="SSF159501">
    <property type="entry name" value="EreA/ChaN-like"/>
    <property type="match status" value="1"/>
</dbReference>
<dbReference type="Gene3D" id="3.30.1870.10">
    <property type="entry name" value="EreA-like, domain 2"/>
    <property type="match status" value="1"/>
</dbReference>
<comment type="caution">
    <text evidence="2">The sequence shown here is derived from an EMBL/GenBank/DDBJ whole genome shotgun (WGS) entry which is preliminary data.</text>
</comment>
<dbReference type="EMBL" id="BMIB01000002">
    <property type="protein sequence ID" value="GGH65087.1"/>
    <property type="molecule type" value="Genomic_DNA"/>
</dbReference>
<gene>
    <name evidence="2" type="ORF">GCM10011379_17850</name>
</gene>
<organism evidence="2 3">
    <name type="scientific">Filimonas zeae</name>
    <dbReference type="NCBI Taxonomy" id="1737353"/>
    <lineage>
        <taxon>Bacteria</taxon>
        <taxon>Pseudomonadati</taxon>
        <taxon>Bacteroidota</taxon>
        <taxon>Chitinophagia</taxon>
        <taxon>Chitinophagales</taxon>
        <taxon>Chitinophagaceae</taxon>
        <taxon>Filimonas</taxon>
    </lineage>
</organism>
<proteinExistence type="predicted"/>
<keyword evidence="1" id="KW-0732">Signal</keyword>
<sequence>MNVKKYQHQLFLLLLITLVFNLAGKTQTTEKKYDLDFSGVNDCSWGWLSAQSRSKFVYSNFEHGKPALKVSYRAYGMDKAMRFLLLKTILLPGNVKGKKCQVALQAAVPEGKMLTLYITTMDAEERPIVNRQLTFSGSALQKKAVSFTAGNDKAISIGIYYQGDSIPQQVVWLQRIQVTVNGKDIGNSPEYAARKDSTAAAGSLSKSRLVPLTAGNDSTLLPDISDLNNNRLIGLGECTHGSATIRSAAFQFIKNLIVQQRCRLVLLETPMDVTLLWDLYAQGSIGAEYEQQITNDVKMGFGDYALFMDFLRWLRNYNMHTDKPVHILGIDYVIAPQLYLLEYHHALLGSTNGKWYLQQIQDKKYDLIYNHAQADTLLRQKLDQRFFQLYLSYLKSLPVLQPGILMPMPDERDSGMAKQVQMVMETLLHAGEKAVIYAHSSHLTALPTNRFKETYYPLGYYLKQHYGRQYFTVSFQIAAGYYTQDVCSGGGGHSKDTLKPPPVYSFEYAGLATGLPYFYYPSAHIGSGVQAFCRIERGSRFKNWYQFASPQKRFDAFVFIRNSEPLRFVEDMPAFYTGSHIYKRSQAMKAVLKETGITTP</sequence>
<evidence type="ECO:0000313" key="2">
    <source>
        <dbReference type="EMBL" id="GGH65087.1"/>
    </source>
</evidence>
<dbReference type="GO" id="GO:0046677">
    <property type="term" value="P:response to antibiotic"/>
    <property type="evidence" value="ECO:0007669"/>
    <property type="project" value="InterPro"/>
</dbReference>
<dbReference type="InterPro" id="IPR007815">
    <property type="entry name" value="Emycin_Estase"/>
</dbReference>
<dbReference type="Gene3D" id="1.20.1440.30">
    <property type="entry name" value="Biosynthetic Protein domain"/>
    <property type="match status" value="1"/>
</dbReference>
<evidence type="ECO:0000256" key="1">
    <source>
        <dbReference type="SAM" id="SignalP"/>
    </source>
</evidence>
<dbReference type="PANTHER" id="PTHR31299:SF0">
    <property type="entry name" value="ESTERASE, PUTATIVE (AFU_ORTHOLOGUE AFUA_1G05850)-RELATED"/>
    <property type="match status" value="1"/>
</dbReference>
<name>A0A917IVF2_9BACT</name>
<dbReference type="PANTHER" id="PTHR31299">
    <property type="entry name" value="ESTERASE, PUTATIVE (AFU_ORTHOLOGUE AFUA_1G05850)-RELATED"/>
    <property type="match status" value="1"/>
</dbReference>
<dbReference type="InterPro" id="IPR052036">
    <property type="entry name" value="Hydrolase/PRTase-associated"/>
</dbReference>
<dbReference type="Proteomes" id="UP000627292">
    <property type="component" value="Unassembled WGS sequence"/>
</dbReference>
<accession>A0A917IVF2</accession>
<feature type="signal peptide" evidence="1">
    <location>
        <begin position="1"/>
        <end position="22"/>
    </location>
</feature>
<reference evidence="2" key="1">
    <citation type="journal article" date="2014" name="Int. J. Syst. Evol. Microbiol.">
        <title>Complete genome sequence of Corynebacterium casei LMG S-19264T (=DSM 44701T), isolated from a smear-ripened cheese.</title>
        <authorList>
            <consortium name="US DOE Joint Genome Institute (JGI-PGF)"/>
            <person name="Walter F."/>
            <person name="Albersmeier A."/>
            <person name="Kalinowski J."/>
            <person name="Ruckert C."/>
        </authorList>
    </citation>
    <scope>NUCLEOTIDE SEQUENCE</scope>
    <source>
        <strain evidence="2">CGMCC 1.15290</strain>
    </source>
</reference>